<feature type="region of interest" description="Disordered" evidence="1">
    <location>
        <begin position="1"/>
        <end position="32"/>
    </location>
</feature>
<dbReference type="InterPro" id="IPR000871">
    <property type="entry name" value="Beta-lactam_class-A"/>
</dbReference>
<dbReference type="InterPro" id="IPR045155">
    <property type="entry name" value="Beta-lactam_cat"/>
</dbReference>
<dbReference type="GO" id="GO:0008800">
    <property type="term" value="F:beta-lactamase activity"/>
    <property type="evidence" value="ECO:0007669"/>
    <property type="project" value="InterPro"/>
</dbReference>
<organism evidence="4 5">
    <name type="scientific">Clavibacter michiganensis</name>
    <dbReference type="NCBI Taxonomy" id="28447"/>
    <lineage>
        <taxon>Bacteria</taxon>
        <taxon>Bacillati</taxon>
        <taxon>Actinomycetota</taxon>
        <taxon>Actinomycetes</taxon>
        <taxon>Micrococcales</taxon>
        <taxon>Microbacteriaceae</taxon>
        <taxon>Clavibacter</taxon>
    </lineage>
</organism>
<dbReference type="GO" id="GO:0046677">
    <property type="term" value="P:response to antibiotic"/>
    <property type="evidence" value="ECO:0007669"/>
    <property type="project" value="InterPro"/>
</dbReference>
<dbReference type="Pfam" id="PF18042">
    <property type="entry name" value="ORF_12_N"/>
    <property type="match status" value="1"/>
</dbReference>
<dbReference type="Gene3D" id="3.40.710.10">
    <property type="entry name" value="DD-peptidase/beta-lactamase superfamily"/>
    <property type="match status" value="1"/>
</dbReference>
<feature type="domain" description="ORF 12 gene product N-terminal" evidence="3">
    <location>
        <begin position="70"/>
        <end position="162"/>
    </location>
</feature>
<name>A0A251Y8V8_9MICO</name>
<reference evidence="4 5" key="1">
    <citation type="submission" date="2016-08" db="EMBL/GenBank/DDBJ databases">
        <title>Genome sequence of Clavibacter michiganensis spp strain CFBP7494.</title>
        <authorList>
            <person name="Thapa S.P."/>
            <person name="Coaker G."/>
            <person name="Jacques M.-A."/>
        </authorList>
    </citation>
    <scope>NUCLEOTIDE SEQUENCE [LARGE SCALE GENOMIC DNA]</scope>
    <source>
        <strain evidence="4">CFBP7494</strain>
    </source>
</reference>
<dbReference type="InterPro" id="IPR040846">
    <property type="entry name" value="ORF_12_N"/>
</dbReference>
<evidence type="ECO:0000313" key="4">
    <source>
        <dbReference type="EMBL" id="OUE20695.1"/>
    </source>
</evidence>
<dbReference type="GO" id="GO:0030655">
    <property type="term" value="P:beta-lactam antibiotic catabolic process"/>
    <property type="evidence" value="ECO:0007669"/>
    <property type="project" value="InterPro"/>
</dbReference>
<dbReference type="SUPFAM" id="SSF56601">
    <property type="entry name" value="beta-lactamase/transpeptidase-like"/>
    <property type="match status" value="1"/>
</dbReference>
<evidence type="ECO:0000313" key="5">
    <source>
        <dbReference type="Proteomes" id="UP000194837"/>
    </source>
</evidence>
<dbReference type="InterPro" id="IPR012338">
    <property type="entry name" value="Beta-lactam/transpept-like"/>
</dbReference>
<proteinExistence type="predicted"/>
<dbReference type="Gene3D" id="1.10.8.620">
    <property type="entry name" value="ORF12 helical bundle domain-like"/>
    <property type="match status" value="1"/>
</dbReference>
<sequence>MGDARAAPFLSDGGMPASPLRPTRPSRRSGPARAAIALAIATVTALTAACAASPADPAPPAPVAEPVVLPGSPVGQQAQWLLDTANSEDAVPVQETGERLAQVMLDAASAEDIAAVLEQVRAGRPWTATAHEEQGPQSVTTIASEAAGTFDMQVAIDDQGLITGLFFGEPEGDREPATSWAELGEQAAALGGDVSLTVTRASGGDLGERILEVLPDGVRATDARPIGSIFKLYVLGALVQAVEEGRIGWDDPLTVTDDVRSLPSGELQDAPTGTVVSVRDTAEKMIAISDNTATDMVIQAVGRERVEAALADLGHSDPPRNVPLPTTRDLFRVGWQDDGALRARWADGDATERRALLDALPGGILDVPVTAVTDVVWTDGVDWFATPDDIARAHLRLAELAATPAGEPVRGILAANPGLPEPERFDHVAFKGGSSVGTLALSYLVEDGDDAWTVVVQAAAREADGLERQSAYSGLAADAATLLAAGSRG</sequence>
<dbReference type="PANTHER" id="PTHR35333">
    <property type="entry name" value="BETA-LACTAMASE"/>
    <property type="match status" value="1"/>
</dbReference>
<dbReference type="AlphaFoldDB" id="A0A251Y8V8"/>
<dbReference type="PANTHER" id="PTHR35333:SF5">
    <property type="entry name" value="CONSERVED LIPOPROTEIN LPQF-RELATED"/>
    <property type="match status" value="1"/>
</dbReference>
<feature type="compositionally biased region" description="Low complexity" evidence="1">
    <location>
        <begin position="16"/>
        <end position="32"/>
    </location>
</feature>
<dbReference type="Pfam" id="PF13354">
    <property type="entry name" value="Beta-lactamase2"/>
    <property type="match status" value="1"/>
</dbReference>
<comment type="caution">
    <text evidence="4">The sequence shown here is derived from an EMBL/GenBank/DDBJ whole genome shotgun (WGS) entry which is preliminary data.</text>
</comment>
<evidence type="ECO:0000256" key="1">
    <source>
        <dbReference type="SAM" id="MobiDB-lite"/>
    </source>
</evidence>
<dbReference type="Proteomes" id="UP000194837">
    <property type="component" value="Unassembled WGS sequence"/>
</dbReference>
<protein>
    <submittedName>
        <fullName evidence="4">Uncharacterized protein</fullName>
    </submittedName>
</protein>
<evidence type="ECO:0000259" key="3">
    <source>
        <dbReference type="Pfam" id="PF18042"/>
    </source>
</evidence>
<evidence type="ECO:0000259" key="2">
    <source>
        <dbReference type="Pfam" id="PF13354"/>
    </source>
</evidence>
<gene>
    <name evidence="4" type="ORF">BFL34_01513</name>
</gene>
<dbReference type="Gene3D" id="3.10.450.280">
    <property type="match status" value="1"/>
</dbReference>
<feature type="domain" description="Beta-lactamase class A catalytic" evidence="2">
    <location>
        <begin position="218"/>
        <end position="413"/>
    </location>
</feature>
<accession>A0A251Y8V8</accession>
<dbReference type="EMBL" id="MDJW01000008">
    <property type="protein sequence ID" value="OUE20695.1"/>
    <property type="molecule type" value="Genomic_DNA"/>
</dbReference>